<dbReference type="Proteomes" id="UP001365542">
    <property type="component" value="Unassembled WGS sequence"/>
</dbReference>
<accession>A0AAV9XP86</accession>
<evidence type="ECO:0000313" key="2">
    <source>
        <dbReference type="EMBL" id="KAK6543893.1"/>
    </source>
</evidence>
<feature type="transmembrane region" description="Helical" evidence="1">
    <location>
        <begin position="65"/>
        <end position="85"/>
    </location>
</feature>
<keyword evidence="1" id="KW-1133">Transmembrane helix</keyword>
<feature type="transmembrane region" description="Helical" evidence="1">
    <location>
        <begin position="133"/>
        <end position="152"/>
    </location>
</feature>
<protein>
    <submittedName>
        <fullName evidence="2">Uncharacterized protein</fullName>
    </submittedName>
</protein>
<keyword evidence="3" id="KW-1185">Reference proteome</keyword>
<gene>
    <name evidence="2" type="ORF">TWF694_011911</name>
</gene>
<organism evidence="2 3">
    <name type="scientific">Orbilia ellipsospora</name>
    <dbReference type="NCBI Taxonomy" id="2528407"/>
    <lineage>
        <taxon>Eukaryota</taxon>
        <taxon>Fungi</taxon>
        <taxon>Dikarya</taxon>
        <taxon>Ascomycota</taxon>
        <taxon>Pezizomycotina</taxon>
        <taxon>Orbiliomycetes</taxon>
        <taxon>Orbiliales</taxon>
        <taxon>Orbiliaceae</taxon>
        <taxon>Orbilia</taxon>
    </lineage>
</organism>
<comment type="caution">
    <text evidence="2">The sequence shown here is derived from an EMBL/GenBank/DDBJ whole genome shotgun (WGS) entry which is preliminary data.</text>
</comment>
<dbReference type="AlphaFoldDB" id="A0AAV9XP86"/>
<evidence type="ECO:0000256" key="1">
    <source>
        <dbReference type="SAM" id="Phobius"/>
    </source>
</evidence>
<proteinExistence type="predicted"/>
<keyword evidence="1" id="KW-0472">Membrane</keyword>
<sequence length="162" mass="18361">MGVVGRVEDKSLINTAFFASLLEIRLILPYNLKKIARVERERACFKKVWLDGSDRICQNLDGKPWLYIFLIKICSTTFLFLIYSFRKESFVSDYLSQTSALDIADIIQEGGKKGTGTSSAGLSSFGRGDLSPWNILFMFQVKMPFSIFLLRARVYDTDAGTM</sequence>
<reference evidence="2 3" key="1">
    <citation type="submission" date="2019-10" db="EMBL/GenBank/DDBJ databases">
        <authorList>
            <person name="Palmer J.M."/>
        </authorList>
    </citation>
    <scope>NUCLEOTIDE SEQUENCE [LARGE SCALE GENOMIC DNA]</scope>
    <source>
        <strain evidence="2 3">TWF694</strain>
    </source>
</reference>
<evidence type="ECO:0000313" key="3">
    <source>
        <dbReference type="Proteomes" id="UP001365542"/>
    </source>
</evidence>
<dbReference type="EMBL" id="JAVHJO010000001">
    <property type="protein sequence ID" value="KAK6543893.1"/>
    <property type="molecule type" value="Genomic_DNA"/>
</dbReference>
<name>A0AAV9XP86_9PEZI</name>
<keyword evidence="1" id="KW-0812">Transmembrane</keyword>